<dbReference type="EMBL" id="CM047745">
    <property type="protein sequence ID" value="KAJ0025015.1"/>
    <property type="molecule type" value="Genomic_DNA"/>
</dbReference>
<reference evidence="2" key="1">
    <citation type="journal article" date="2023" name="G3 (Bethesda)">
        <title>Genome assembly and association tests identify interacting loci associated with vigor, precocity, and sex in interspecific pistachio rootstocks.</title>
        <authorList>
            <person name="Palmer W."/>
            <person name="Jacygrad E."/>
            <person name="Sagayaradj S."/>
            <person name="Cavanaugh K."/>
            <person name="Han R."/>
            <person name="Bertier L."/>
            <person name="Beede B."/>
            <person name="Kafkas S."/>
            <person name="Golino D."/>
            <person name="Preece J."/>
            <person name="Michelmore R."/>
        </authorList>
    </citation>
    <scope>NUCLEOTIDE SEQUENCE [LARGE SCALE GENOMIC DNA]</scope>
</reference>
<dbReference type="Proteomes" id="UP001163603">
    <property type="component" value="Chromosome 10"/>
</dbReference>
<proteinExistence type="predicted"/>
<keyword evidence="2" id="KW-1185">Reference proteome</keyword>
<evidence type="ECO:0000313" key="2">
    <source>
        <dbReference type="Proteomes" id="UP001163603"/>
    </source>
</evidence>
<accession>A0ACC0XWA1</accession>
<sequence length="444" mass="48498">MSISYLSDTETPLVAATVDGSVDFKGRPVYRASSGGWRSARFIIGVEMAERFAYYGIQSNLVTYLTGPLGQSTATAAENVNLWLGMAMLLPLLGAFVADSFLGRYRTIIIASVIYCLGLGLLTLSAMLPSVSPVGCQNTNEITSCGHKPCVQAFGADQFDGKDPLESKLKSSFFNWCKTYRCSIKGNERSPFLRIGKVFVVAVRNWRQILVFLTAACVGTGLVDFISYVTFAIGQGEHKPCVQAVCPDQFGGQDPDPEELMCLLFPLGIGGKLHLLLWLLKFERKLMLKYSESRAGFNIPAASLKSFITLAIVLTVPIYDCFSVPKARAFTGKPAGITMLQRSKLGRFYNSNECVLVDSSICLGCIFGVGSFLSSFLISVIEKATGGDGHESWFAANNLNRARPNYLYWLLAGLSAAGLVSYLYFAKSYIYNNRTSSNQNCQTV</sequence>
<evidence type="ECO:0000313" key="1">
    <source>
        <dbReference type="EMBL" id="KAJ0025015.1"/>
    </source>
</evidence>
<organism evidence="1 2">
    <name type="scientific">Pistacia integerrima</name>
    <dbReference type="NCBI Taxonomy" id="434235"/>
    <lineage>
        <taxon>Eukaryota</taxon>
        <taxon>Viridiplantae</taxon>
        <taxon>Streptophyta</taxon>
        <taxon>Embryophyta</taxon>
        <taxon>Tracheophyta</taxon>
        <taxon>Spermatophyta</taxon>
        <taxon>Magnoliopsida</taxon>
        <taxon>eudicotyledons</taxon>
        <taxon>Gunneridae</taxon>
        <taxon>Pentapetalae</taxon>
        <taxon>rosids</taxon>
        <taxon>malvids</taxon>
        <taxon>Sapindales</taxon>
        <taxon>Anacardiaceae</taxon>
        <taxon>Pistacia</taxon>
    </lineage>
</organism>
<gene>
    <name evidence="1" type="ORF">Pint_07433</name>
</gene>
<comment type="caution">
    <text evidence="1">The sequence shown here is derived from an EMBL/GenBank/DDBJ whole genome shotgun (WGS) entry which is preliminary data.</text>
</comment>
<name>A0ACC0XWA1_9ROSI</name>
<protein>
    <submittedName>
        <fullName evidence="1">Uncharacterized protein</fullName>
    </submittedName>
</protein>